<comment type="caution">
    <text evidence="2">The sequence shown here is derived from an EMBL/GenBank/DDBJ whole genome shotgun (WGS) entry which is preliminary data.</text>
</comment>
<dbReference type="InterPro" id="IPR036397">
    <property type="entry name" value="RNaseH_sf"/>
</dbReference>
<sequence length="715" mass="82467">MQVEINGVWDVNNFDGLSNGLYRLLASYKEDGLLILFDLAENLSLQKPVAVSLEEFLDGIERKDIKPSSFTLPFYLLSSEGDIPSEHIKRRDDQFELIEELVNEPYFLFEVAVSQRCKIIPAHARRKGTYVQKLYRILNQYWRYGQDVNGLLPAYKNSGGPGEPRLAGLKKRGAPIQLSTPGMSAASGKNASEEDKKKFLKAIKKYALKGRSMAISHVYNKMLNEFYANEILQAEKDARSPLVPSLRSFRYWVKKLIPQSEFIKKSTSSGDFDRNKRGLRGSTIDHAEVPGSYFELDATVLDVHIVSEFNRNHVIGRPTLYYVIDKVSRMIVGLHVSMEYASWRAGRQVLVNSFSSKKDFCARYGIDIKEEDWPCRHIPQRLLCDRGEFICKDAEERAVPLIGHLSFAPPYRAEKKGVVEHRFHILNESLIHELMGTTRGIKYIRGDKDPRMDAALTLKEVTQMIIEDVLIQNSKTLDALAAQTTLLIESQLRPTPLNYWNVHFKKHLHSLNKANEAEIRARLLPVEYVSMTSKGIRLNDDMYYECDRPEFEDWKTIARNYGRSKMEALIDSDNSSFIFVRLQPLEGFTRCRLMQRSSIFEERHKADILYFKDWKKLEGVRPQVSTRTVEAHARRKSIVEAAKQEVQELPKLSKKSDKIKGMKDRRREYVSNARVEEKIDYDDYVTSADNSVSRISEERKEKVISILKRKKDSDK</sequence>
<dbReference type="EMBL" id="PXYG01000004">
    <property type="protein sequence ID" value="PSJ45244.1"/>
    <property type="molecule type" value="Genomic_DNA"/>
</dbReference>
<name>A0A2P7R4V2_9GAMM</name>
<dbReference type="OrthoDB" id="501284at2"/>
<dbReference type="InterPro" id="IPR001584">
    <property type="entry name" value="Integrase_cat-core"/>
</dbReference>
<evidence type="ECO:0000313" key="2">
    <source>
        <dbReference type="EMBL" id="PSJ45244.1"/>
    </source>
</evidence>
<feature type="domain" description="Integrase catalytic" evidence="1">
    <location>
        <begin position="286"/>
        <end position="504"/>
    </location>
</feature>
<dbReference type="Proteomes" id="UP000240243">
    <property type="component" value="Unassembled WGS sequence"/>
</dbReference>
<keyword evidence="3" id="KW-1185">Reference proteome</keyword>
<dbReference type="PROSITE" id="PS50994">
    <property type="entry name" value="INTEGRASE"/>
    <property type="match status" value="1"/>
</dbReference>
<dbReference type="GO" id="GO:0015074">
    <property type="term" value="P:DNA integration"/>
    <property type="evidence" value="ECO:0007669"/>
    <property type="project" value="InterPro"/>
</dbReference>
<organism evidence="2 3">
    <name type="scientific">Zobellella endophytica</name>
    <dbReference type="NCBI Taxonomy" id="2116700"/>
    <lineage>
        <taxon>Bacteria</taxon>
        <taxon>Pseudomonadati</taxon>
        <taxon>Pseudomonadota</taxon>
        <taxon>Gammaproteobacteria</taxon>
        <taxon>Aeromonadales</taxon>
        <taxon>Aeromonadaceae</taxon>
        <taxon>Zobellella</taxon>
    </lineage>
</organism>
<proteinExistence type="predicted"/>
<dbReference type="Gene3D" id="3.30.420.10">
    <property type="entry name" value="Ribonuclease H-like superfamily/Ribonuclease H"/>
    <property type="match status" value="1"/>
</dbReference>
<gene>
    <name evidence="2" type="ORF">C7H85_11350</name>
</gene>
<accession>A0A2P7R4V2</accession>
<evidence type="ECO:0000259" key="1">
    <source>
        <dbReference type="PROSITE" id="PS50994"/>
    </source>
</evidence>
<reference evidence="2 3" key="1">
    <citation type="submission" date="2018-03" db="EMBL/GenBank/DDBJ databases">
        <title>The draft genome of Zobellella sp. 59N8.</title>
        <authorList>
            <person name="Liu L."/>
            <person name="Li L."/>
            <person name="Zhang X."/>
            <person name="Liang L."/>
            <person name="Wang T."/>
        </authorList>
    </citation>
    <scope>NUCLEOTIDE SEQUENCE [LARGE SCALE GENOMIC DNA]</scope>
    <source>
        <strain evidence="2 3">59N8</strain>
    </source>
</reference>
<evidence type="ECO:0000313" key="3">
    <source>
        <dbReference type="Proteomes" id="UP000240243"/>
    </source>
</evidence>
<dbReference type="GO" id="GO:0003676">
    <property type="term" value="F:nucleic acid binding"/>
    <property type="evidence" value="ECO:0007669"/>
    <property type="project" value="InterPro"/>
</dbReference>
<dbReference type="AlphaFoldDB" id="A0A2P7R4V2"/>
<protein>
    <submittedName>
        <fullName evidence="2">Transposase</fullName>
    </submittedName>
</protein>